<proteinExistence type="predicted"/>
<comment type="caution">
    <text evidence="2">The sequence shown here is derived from an EMBL/GenBank/DDBJ whole genome shotgun (WGS) entry which is preliminary data.</text>
</comment>
<sequence>MGKKRPFPCGFIHPVAQEDQEEKKPAHLQVGREAAGNGQRASQKAGSALRESPEKKHNRPELIRLEATRASCEVNRPLFAKAFPKDCCVCPCIREQTTPRLRLRGRAWSTGARGCLVGWWGDEQSSGGERTGRVAWGECTEGDEKQNNGPQPEYLRSHMLLSQKQT</sequence>
<keyword evidence="3" id="KW-1185">Reference proteome</keyword>
<dbReference type="EMBL" id="JAUKTV010000013">
    <property type="protein sequence ID" value="KAK0718712.1"/>
    <property type="molecule type" value="Genomic_DNA"/>
</dbReference>
<dbReference type="AlphaFoldDB" id="A0AA40AMR6"/>
<accession>A0AA40AMR6</accession>
<evidence type="ECO:0000313" key="2">
    <source>
        <dbReference type="EMBL" id="KAK0718712.1"/>
    </source>
</evidence>
<protein>
    <submittedName>
        <fullName evidence="2">Uncharacterized protein</fullName>
    </submittedName>
</protein>
<name>A0AA40AMR6_9PEZI</name>
<feature type="region of interest" description="Disordered" evidence="1">
    <location>
        <begin position="1"/>
        <end position="58"/>
    </location>
</feature>
<organism evidence="2 3">
    <name type="scientific">Apiosordaria backusii</name>
    <dbReference type="NCBI Taxonomy" id="314023"/>
    <lineage>
        <taxon>Eukaryota</taxon>
        <taxon>Fungi</taxon>
        <taxon>Dikarya</taxon>
        <taxon>Ascomycota</taxon>
        <taxon>Pezizomycotina</taxon>
        <taxon>Sordariomycetes</taxon>
        <taxon>Sordariomycetidae</taxon>
        <taxon>Sordariales</taxon>
        <taxon>Lasiosphaeriaceae</taxon>
        <taxon>Apiosordaria</taxon>
    </lineage>
</organism>
<dbReference type="Proteomes" id="UP001172159">
    <property type="component" value="Unassembled WGS sequence"/>
</dbReference>
<evidence type="ECO:0000256" key="1">
    <source>
        <dbReference type="SAM" id="MobiDB-lite"/>
    </source>
</evidence>
<reference evidence="2" key="1">
    <citation type="submission" date="2023-06" db="EMBL/GenBank/DDBJ databases">
        <title>Genome-scale phylogeny and comparative genomics of the fungal order Sordariales.</title>
        <authorList>
            <consortium name="Lawrence Berkeley National Laboratory"/>
            <person name="Hensen N."/>
            <person name="Bonometti L."/>
            <person name="Westerberg I."/>
            <person name="Brannstrom I.O."/>
            <person name="Guillou S."/>
            <person name="Cros-Aarteil S."/>
            <person name="Calhoun S."/>
            <person name="Haridas S."/>
            <person name="Kuo A."/>
            <person name="Mondo S."/>
            <person name="Pangilinan J."/>
            <person name="Riley R."/>
            <person name="Labutti K."/>
            <person name="Andreopoulos B."/>
            <person name="Lipzen A."/>
            <person name="Chen C."/>
            <person name="Yanf M."/>
            <person name="Daum C."/>
            <person name="Ng V."/>
            <person name="Clum A."/>
            <person name="Steindorff A."/>
            <person name="Ohm R."/>
            <person name="Martin F."/>
            <person name="Silar P."/>
            <person name="Natvig D."/>
            <person name="Lalanne C."/>
            <person name="Gautier V."/>
            <person name="Ament-Velasquez S.L."/>
            <person name="Kruys A."/>
            <person name="Hutchinson M.I."/>
            <person name="Powell A.J."/>
            <person name="Barry K."/>
            <person name="Miller A.N."/>
            <person name="Grigoriev I.V."/>
            <person name="Debuchy R."/>
            <person name="Gladieux P."/>
            <person name="Thoren M.H."/>
            <person name="Johannesson H."/>
        </authorList>
    </citation>
    <scope>NUCLEOTIDE SEQUENCE</scope>
    <source>
        <strain evidence="2">CBS 540.89</strain>
    </source>
</reference>
<evidence type="ECO:0000313" key="3">
    <source>
        <dbReference type="Proteomes" id="UP001172159"/>
    </source>
</evidence>
<gene>
    <name evidence="2" type="ORF">B0T21DRAFT_351518</name>
</gene>
<feature type="region of interest" description="Disordered" evidence="1">
    <location>
        <begin position="140"/>
        <end position="166"/>
    </location>
</feature>